<dbReference type="InterPro" id="IPR002035">
    <property type="entry name" value="VWF_A"/>
</dbReference>
<feature type="transmembrane region" description="Helical" evidence="1">
    <location>
        <begin position="47"/>
        <end position="65"/>
    </location>
</feature>
<feature type="domain" description="VWFA" evidence="2">
    <location>
        <begin position="84"/>
        <end position="273"/>
    </location>
</feature>
<keyword evidence="1" id="KW-0812">Transmembrane</keyword>
<reference evidence="3" key="1">
    <citation type="submission" date="2018-05" db="EMBL/GenBank/DDBJ databases">
        <authorList>
            <person name="Lanie J.A."/>
            <person name="Ng W.-L."/>
            <person name="Kazmierczak K.M."/>
            <person name="Andrzejewski T.M."/>
            <person name="Davidsen T.M."/>
            <person name="Wayne K.J."/>
            <person name="Tettelin H."/>
            <person name="Glass J.I."/>
            <person name="Rusch D."/>
            <person name="Podicherti R."/>
            <person name="Tsui H.-C.T."/>
            <person name="Winkler M.E."/>
        </authorList>
    </citation>
    <scope>NUCLEOTIDE SEQUENCE</scope>
</reference>
<dbReference type="PANTHER" id="PTHR37464:SF1">
    <property type="entry name" value="BLL2463 PROTEIN"/>
    <property type="match status" value="1"/>
</dbReference>
<dbReference type="PANTHER" id="PTHR37464">
    <property type="entry name" value="BLL2463 PROTEIN"/>
    <property type="match status" value="1"/>
</dbReference>
<feature type="non-terminal residue" evidence="3">
    <location>
        <position position="475"/>
    </location>
</feature>
<dbReference type="Pfam" id="PF13519">
    <property type="entry name" value="VWA_2"/>
    <property type="match status" value="1"/>
</dbReference>
<dbReference type="Gene3D" id="3.40.50.410">
    <property type="entry name" value="von Willebrand factor, type A domain"/>
    <property type="match status" value="1"/>
</dbReference>
<protein>
    <recommendedName>
        <fullName evidence="2">VWFA domain-containing protein</fullName>
    </recommendedName>
</protein>
<dbReference type="Pfam" id="PF07584">
    <property type="entry name" value="BatA"/>
    <property type="match status" value="1"/>
</dbReference>
<dbReference type="AlphaFoldDB" id="A0A382EMM1"/>
<dbReference type="InterPro" id="IPR011933">
    <property type="entry name" value="Double_TM_dom"/>
</dbReference>
<sequence>MGALALAIPIILHLLHDRPKNKQEFGSLMFLDKTKPPVDRKRRPSHLLLLLLRCLALLLLAFVFARPFVTVDDPADAAQRDRQWITVLLDRSASMQRGDLWEQAKAKVQATLDQLGPGDRFSLIAFDDSTEPLAEVKSWLGSRSEAEVNVPLERLAKPGFGGSNLGQALVLAGESIEGDEPVADELGADEQPLARREIIVISDLQKGSRLGDVQGYEWPTGIKVTLEQIGEDDQGNAGIEQVASRVPWATAEAAPSFRISNSANGIGDELEFLAHTATGETLSQTVHVPPGRSRVVELPGEWARKSVDRLAIRGDVAEFDNQFHFAQNRQQTVHIVYIGQDKPNDAEGSLFYLASAFQQSTTLDFQVEAVSGKSSGPLPEADLYVIGDTVDDPLAQALGQAIEDGATALMVVQSPGQAANLGQWLGVDGVVIRDIASRDYALLESLKLDHPVLAVFRDARFSDFTNLHFWKHREL</sequence>
<evidence type="ECO:0000256" key="1">
    <source>
        <dbReference type="SAM" id="Phobius"/>
    </source>
</evidence>
<dbReference type="PROSITE" id="PS50234">
    <property type="entry name" value="VWFA"/>
    <property type="match status" value="1"/>
</dbReference>
<proteinExistence type="predicted"/>
<evidence type="ECO:0000313" key="3">
    <source>
        <dbReference type="EMBL" id="SVB51968.1"/>
    </source>
</evidence>
<name>A0A382EMM1_9ZZZZ</name>
<organism evidence="3">
    <name type="scientific">marine metagenome</name>
    <dbReference type="NCBI Taxonomy" id="408172"/>
    <lineage>
        <taxon>unclassified sequences</taxon>
        <taxon>metagenomes</taxon>
        <taxon>ecological metagenomes</taxon>
    </lineage>
</organism>
<evidence type="ECO:0000259" key="2">
    <source>
        <dbReference type="PROSITE" id="PS50234"/>
    </source>
</evidence>
<gene>
    <name evidence="3" type="ORF">METZ01_LOCUS204822</name>
</gene>
<keyword evidence="1" id="KW-0472">Membrane</keyword>
<dbReference type="SUPFAM" id="SSF53300">
    <property type="entry name" value="vWA-like"/>
    <property type="match status" value="1"/>
</dbReference>
<dbReference type="EMBL" id="UINC01045328">
    <property type="protein sequence ID" value="SVB51968.1"/>
    <property type="molecule type" value="Genomic_DNA"/>
</dbReference>
<accession>A0A382EMM1</accession>
<keyword evidence="1" id="KW-1133">Transmembrane helix</keyword>
<dbReference type="NCBIfam" id="TIGR02226">
    <property type="entry name" value="two_anch"/>
    <property type="match status" value="1"/>
</dbReference>
<dbReference type="InterPro" id="IPR024163">
    <property type="entry name" value="Aerotolerance_reg_N"/>
</dbReference>
<dbReference type="InterPro" id="IPR036465">
    <property type="entry name" value="vWFA_dom_sf"/>
</dbReference>
<dbReference type="CDD" id="cd00198">
    <property type="entry name" value="vWFA"/>
    <property type="match status" value="1"/>
</dbReference>